<evidence type="ECO:0000313" key="1">
    <source>
        <dbReference type="EMBL" id="TWW12419.1"/>
    </source>
</evidence>
<reference evidence="1 2" key="1">
    <citation type="submission" date="2019-08" db="EMBL/GenBank/DDBJ databases">
        <title>100 year-old enigma solved: identification of Planctomyces bekefii, the type genus and species of the phylum Planctomycetes.</title>
        <authorList>
            <person name="Svetlana D.N."/>
            <person name="Overmann J."/>
        </authorList>
    </citation>
    <scope>NUCLEOTIDE SEQUENCE [LARGE SCALE GENOMIC DNA]</scope>
    <source>
        <strain evidence="1">Phe10_nw2017</strain>
    </source>
</reference>
<evidence type="ECO:0000313" key="2">
    <source>
        <dbReference type="Proteomes" id="UP000321083"/>
    </source>
</evidence>
<name>A0A5C6MBX4_9PLAN</name>
<dbReference type="PANTHER" id="PTHR11669">
    <property type="entry name" value="REPLICATION FACTOR C / DNA POLYMERASE III GAMMA-TAU SUBUNIT"/>
    <property type="match status" value="1"/>
</dbReference>
<keyword evidence="2" id="KW-1185">Reference proteome</keyword>
<dbReference type="Proteomes" id="UP000321083">
    <property type="component" value="Unassembled WGS sequence"/>
</dbReference>
<dbReference type="InterPro" id="IPR027417">
    <property type="entry name" value="P-loop_NTPase"/>
</dbReference>
<dbReference type="NCBIfam" id="TIGR00678">
    <property type="entry name" value="holB"/>
    <property type="match status" value="1"/>
</dbReference>
<dbReference type="GO" id="GO:0006261">
    <property type="term" value="P:DNA-templated DNA replication"/>
    <property type="evidence" value="ECO:0007669"/>
    <property type="project" value="TreeGrafter"/>
</dbReference>
<dbReference type="InterPro" id="IPR050238">
    <property type="entry name" value="DNA_Rep/Repair_Clamp_Loader"/>
</dbReference>
<reference evidence="1 2" key="2">
    <citation type="submission" date="2019-08" db="EMBL/GenBank/DDBJ databases">
        <authorList>
            <person name="Henke P."/>
        </authorList>
    </citation>
    <scope>NUCLEOTIDE SEQUENCE [LARGE SCALE GENOMIC DNA]</scope>
    <source>
        <strain evidence="1">Phe10_nw2017</strain>
    </source>
</reference>
<organism evidence="1 2">
    <name type="scientific">Planctomyces bekefii</name>
    <dbReference type="NCBI Taxonomy" id="1653850"/>
    <lineage>
        <taxon>Bacteria</taxon>
        <taxon>Pseudomonadati</taxon>
        <taxon>Planctomycetota</taxon>
        <taxon>Planctomycetia</taxon>
        <taxon>Planctomycetales</taxon>
        <taxon>Planctomycetaceae</taxon>
        <taxon>Planctomyces</taxon>
    </lineage>
</organism>
<dbReference type="Pfam" id="PF13177">
    <property type="entry name" value="DNA_pol3_delta2"/>
    <property type="match status" value="1"/>
</dbReference>
<dbReference type="AlphaFoldDB" id="A0A5C6MBX4"/>
<dbReference type="GO" id="GO:0008408">
    <property type="term" value="F:3'-5' exonuclease activity"/>
    <property type="evidence" value="ECO:0007669"/>
    <property type="project" value="InterPro"/>
</dbReference>
<protein>
    <submittedName>
        <fullName evidence="1">ATPase AAA</fullName>
    </submittedName>
</protein>
<dbReference type="SUPFAM" id="SSF52540">
    <property type="entry name" value="P-loop containing nucleoside triphosphate hydrolases"/>
    <property type="match status" value="1"/>
</dbReference>
<proteinExistence type="predicted"/>
<dbReference type="EMBL" id="SRHE01000013">
    <property type="protein sequence ID" value="TWW12419.1"/>
    <property type="molecule type" value="Genomic_DNA"/>
</dbReference>
<dbReference type="GO" id="GO:0003887">
    <property type="term" value="F:DNA-directed DNA polymerase activity"/>
    <property type="evidence" value="ECO:0007669"/>
    <property type="project" value="InterPro"/>
</dbReference>
<dbReference type="InterPro" id="IPR004622">
    <property type="entry name" value="DNA_pol_HolB"/>
</dbReference>
<sequence length="352" mass="39168">MASAWTRLRGHQEQRALFERSMRNNRLSHAYVLAGPDGIGKRTFARLLAQSLFCQQTTAQELEACGTCRNCRSFESGNWPDYFEIGLPDGKTEIPLELILGSAEKRGREGLCFELSSAPLASNRRIAVIDDAQRMNLDGGNALLKTLEEPPANALILLISESPEALLPTIRSRCQLIRFFPLVQEDLEQLLLEKGMAANADEARAAALLAEGSMTQAEQLLNAELRDLRELVGREFAAFEAMKPQEVSKQIADRIEKISASTEDQRQNTRWLLSFLADAVRLKLRRITGGDLTDPLLQRMGLRCASDLLAMLIDRILQATLHVDANSPVRLVLEALFDDLARSMRLGPTSAR</sequence>
<gene>
    <name evidence="1" type="primary">holB</name>
    <name evidence="1" type="ORF">E3A20_01530</name>
</gene>
<comment type="caution">
    <text evidence="1">The sequence shown here is derived from an EMBL/GenBank/DDBJ whole genome shotgun (WGS) entry which is preliminary data.</text>
</comment>
<accession>A0A5C6MBX4</accession>
<dbReference type="PANTHER" id="PTHR11669:SF8">
    <property type="entry name" value="DNA POLYMERASE III SUBUNIT DELTA"/>
    <property type="match status" value="1"/>
</dbReference>
<dbReference type="Gene3D" id="3.40.50.300">
    <property type="entry name" value="P-loop containing nucleotide triphosphate hydrolases"/>
    <property type="match status" value="1"/>
</dbReference>